<keyword evidence="2" id="KW-0457">Lysine biosynthesis</keyword>
<evidence type="ECO:0000256" key="2">
    <source>
        <dbReference type="ARBA" id="ARBA00023154"/>
    </source>
</evidence>
<dbReference type="InterPro" id="IPR032095">
    <property type="entry name" value="Sacchrp_dh-like_C"/>
</dbReference>
<dbReference type="Gene3D" id="1.10.1870.10">
    <property type="entry name" value="Domain 3, Saccharopine reductase"/>
    <property type="match status" value="1"/>
</dbReference>
<dbReference type="SUPFAM" id="SSF51735">
    <property type="entry name" value="NAD(P)-binding Rossmann-fold domains"/>
    <property type="match status" value="1"/>
</dbReference>
<dbReference type="PANTHER" id="PTHR11133">
    <property type="entry name" value="SACCHAROPINE DEHYDROGENASE"/>
    <property type="match status" value="1"/>
</dbReference>
<gene>
    <name evidence="5" type="primary">LYS9</name>
    <name evidence="5" type="ORF">HK105_203511</name>
</gene>
<dbReference type="InterPro" id="IPR005097">
    <property type="entry name" value="Sacchrp_dh_NADP-bd"/>
</dbReference>
<dbReference type="SUPFAM" id="SSF55347">
    <property type="entry name" value="Glyceraldehyde-3-phosphate dehydrogenase-like, C-terminal domain"/>
    <property type="match status" value="1"/>
</dbReference>
<evidence type="ECO:0000313" key="6">
    <source>
        <dbReference type="Proteomes" id="UP001527925"/>
    </source>
</evidence>
<keyword evidence="6" id="KW-1185">Reference proteome</keyword>
<dbReference type="Pfam" id="PF03435">
    <property type="entry name" value="Sacchrp_dh_NADP"/>
    <property type="match status" value="1"/>
</dbReference>
<reference evidence="5 6" key="1">
    <citation type="submission" date="2023-09" db="EMBL/GenBank/DDBJ databases">
        <title>Pangenome analysis of Batrachochytrium dendrobatidis and related Chytrids.</title>
        <authorList>
            <person name="Yacoub M.N."/>
            <person name="Stajich J.E."/>
            <person name="James T.Y."/>
        </authorList>
    </citation>
    <scope>NUCLEOTIDE SEQUENCE [LARGE SCALE GENOMIC DNA]</scope>
    <source>
        <strain evidence="5 6">JEL0888</strain>
    </source>
</reference>
<name>A0ABR4NC14_9FUNG</name>
<sequence>MTVNRKILLLGSGYVAPPCLKYLLRRPENHITVASRRLQNATALAEGQDRVTPMSLDVDSDAALEAAVAQHDLVISLIPYTHHARVIAAAVKHKKHVVTTSYISPAMLEHDQAAKDAGITVFNEIGVDPGIDHLYAIKTIDEVHKQGGKVALYIVSFLSYCGGLPAPEASNNPLGYKFSWSSRGVLLALRNNAKFWEDGKIVEVPGANLMDIAKPIYIYPAFAFEGYPNRDSTPYTERYSIPECKTVLRGTLRYQGFPKFVKVLVSLGFLSDEPVSHLHANAAEIAWNAVLAKALGTEDTSEAHLISLVAAKAGLSGEEARRIITGLKWLGMFSNTPVHRRGNLLDTLCATLEEKMQYSPDERDMVMLQHKFDIEWPSGAKETRTSTGLWFGVPGGDSAMATTVGVPCAITTQLILDGKITTKGVIAPMTPELAFPIMHELEKEGIFMTEATL</sequence>
<feature type="domain" description="Saccharopine dehydrogenase-like C-terminal" evidence="4">
    <location>
        <begin position="126"/>
        <end position="446"/>
    </location>
</feature>
<protein>
    <submittedName>
        <fullName evidence="5">Saccharopine dehydrogenase (NADP+, L-glutamate-forming)</fullName>
    </submittedName>
</protein>
<organism evidence="5 6">
    <name type="scientific">Polyrhizophydium stewartii</name>
    <dbReference type="NCBI Taxonomy" id="2732419"/>
    <lineage>
        <taxon>Eukaryota</taxon>
        <taxon>Fungi</taxon>
        <taxon>Fungi incertae sedis</taxon>
        <taxon>Chytridiomycota</taxon>
        <taxon>Chytridiomycota incertae sedis</taxon>
        <taxon>Chytridiomycetes</taxon>
        <taxon>Rhizophydiales</taxon>
        <taxon>Rhizophydiales incertae sedis</taxon>
        <taxon>Polyrhizophydium</taxon>
    </lineage>
</organism>
<dbReference type="Gene3D" id="3.40.50.720">
    <property type="entry name" value="NAD(P)-binding Rossmann-like Domain"/>
    <property type="match status" value="1"/>
</dbReference>
<feature type="domain" description="Saccharopine dehydrogenase NADP binding" evidence="3">
    <location>
        <begin position="7"/>
        <end position="121"/>
    </location>
</feature>
<dbReference type="EMBL" id="JADGIZ020000013">
    <property type="protein sequence ID" value="KAL2917079.1"/>
    <property type="molecule type" value="Genomic_DNA"/>
</dbReference>
<evidence type="ECO:0000259" key="4">
    <source>
        <dbReference type="Pfam" id="PF16653"/>
    </source>
</evidence>
<evidence type="ECO:0000256" key="1">
    <source>
        <dbReference type="ARBA" id="ARBA00023002"/>
    </source>
</evidence>
<dbReference type="Gene3D" id="3.30.360.10">
    <property type="entry name" value="Dihydrodipicolinate Reductase, domain 2"/>
    <property type="match status" value="1"/>
</dbReference>
<evidence type="ECO:0000259" key="3">
    <source>
        <dbReference type="Pfam" id="PF03435"/>
    </source>
</evidence>
<keyword evidence="2" id="KW-0028">Amino-acid biosynthesis</keyword>
<dbReference type="InterPro" id="IPR051168">
    <property type="entry name" value="AASS"/>
</dbReference>
<dbReference type="Pfam" id="PF16653">
    <property type="entry name" value="Sacchrp_dh_C"/>
    <property type="match status" value="1"/>
</dbReference>
<dbReference type="InterPro" id="IPR036291">
    <property type="entry name" value="NAD(P)-bd_dom_sf"/>
</dbReference>
<dbReference type="Proteomes" id="UP001527925">
    <property type="component" value="Unassembled WGS sequence"/>
</dbReference>
<keyword evidence="1" id="KW-0560">Oxidoreductase</keyword>
<accession>A0ABR4NC14</accession>
<comment type="caution">
    <text evidence="5">The sequence shown here is derived from an EMBL/GenBank/DDBJ whole genome shotgun (WGS) entry which is preliminary data.</text>
</comment>
<dbReference type="PANTHER" id="PTHR11133:SF22">
    <property type="entry name" value="ALPHA-AMINOADIPIC SEMIALDEHYDE SYNTHASE, MITOCHONDRIAL"/>
    <property type="match status" value="1"/>
</dbReference>
<proteinExistence type="predicted"/>
<evidence type="ECO:0000313" key="5">
    <source>
        <dbReference type="EMBL" id="KAL2917079.1"/>
    </source>
</evidence>